<dbReference type="GO" id="GO:0008836">
    <property type="term" value="F:diaminopimelate decarboxylase activity"/>
    <property type="evidence" value="ECO:0007669"/>
    <property type="project" value="TreeGrafter"/>
</dbReference>
<accession>X1PMT5</accession>
<keyword evidence="2" id="KW-0663">Pyridoxal phosphate</keyword>
<name>X1PMT5_9ZZZZ</name>
<evidence type="ECO:0000256" key="2">
    <source>
        <dbReference type="ARBA" id="ARBA00022898"/>
    </source>
</evidence>
<reference evidence="4" key="1">
    <citation type="journal article" date="2014" name="Front. Microbiol.">
        <title>High frequency of phylogenetically diverse reductive dehalogenase-homologous genes in deep subseafloor sedimentary metagenomes.</title>
        <authorList>
            <person name="Kawai M."/>
            <person name="Futagami T."/>
            <person name="Toyoda A."/>
            <person name="Takaki Y."/>
            <person name="Nishi S."/>
            <person name="Hori S."/>
            <person name="Arai W."/>
            <person name="Tsubouchi T."/>
            <person name="Morono Y."/>
            <person name="Uchiyama I."/>
            <person name="Ito T."/>
            <person name="Fujiyama A."/>
            <person name="Inagaki F."/>
            <person name="Takami H."/>
        </authorList>
    </citation>
    <scope>NUCLEOTIDE SEQUENCE</scope>
    <source>
        <strain evidence="4">Expedition CK06-06</strain>
    </source>
</reference>
<dbReference type="InterPro" id="IPR029066">
    <property type="entry name" value="PLP-binding_barrel"/>
</dbReference>
<feature type="domain" description="Orn/DAP/Arg decarboxylase 2 N-terminal" evidence="3">
    <location>
        <begin position="49"/>
        <end position="173"/>
    </location>
</feature>
<dbReference type="InterPro" id="IPR022644">
    <property type="entry name" value="De-COase2_N"/>
</dbReference>
<dbReference type="PANTHER" id="PTHR43727:SF2">
    <property type="entry name" value="GROUP IV DECARBOXYLASE"/>
    <property type="match status" value="1"/>
</dbReference>
<dbReference type="GO" id="GO:0009089">
    <property type="term" value="P:lysine biosynthetic process via diaminopimelate"/>
    <property type="evidence" value="ECO:0007669"/>
    <property type="project" value="TreeGrafter"/>
</dbReference>
<gene>
    <name evidence="4" type="ORF">S06H3_58863</name>
</gene>
<dbReference type="SUPFAM" id="SSF51419">
    <property type="entry name" value="PLP-binding barrel"/>
    <property type="match status" value="1"/>
</dbReference>
<comment type="cofactor">
    <cofactor evidence="1">
        <name>pyridoxal 5'-phosphate</name>
        <dbReference type="ChEBI" id="CHEBI:597326"/>
    </cofactor>
</comment>
<sequence>MNNQGKIKTNIHREGFSVNKEGKLEFDKCNLINLSQKYGTPCYVYSESMIRKKCREYIKSFSQRKVKFEILYAGKAFLTKAMCNIVKEEGLSLDVSSGGELYTALSTGFPPEKIFFHGNNKSKEEIEFALRENVGTMMVDSEYELNMIEQIAKRLKTKIKIMIRVTPGTDTHT</sequence>
<dbReference type="Gene3D" id="3.20.20.10">
    <property type="entry name" value="Alanine racemase"/>
    <property type="match status" value="1"/>
</dbReference>
<protein>
    <recommendedName>
        <fullName evidence="3">Orn/DAP/Arg decarboxylase 2 N-terminal domain-containing protein</fullName>
    </recommendedName>
</protein>
<evidence type="ECO:0000313" key="4">
    <source>
        <dbReference type="EMBL" id="GAI57567.1"/>
    </source>
</evidence>
<feature type="non-terminal residue" evidence="4">
    <location>
        <position position="173"/>
    </location>
</feature>
<evidence type="ECO:0000256" key="1">
    <source>
        <dbReference type="ARBA" id="ARBA00001933"/>
    </source>
</evidence>
<dbReference type="Pfam" id="PF02784">
    <property type="entry name" value="Orn_Arg_deC_N"/>
    <property type="match status" value="1"/>
</dbReference>
<dbReference type="InterPro" id="IPR009006">
    <property type="entry name" value="Ala_racemase/Decarboxylase_C"/>
</dbReference>
<dbReference type="AlphaFoldDB" id="X1PMT5"/>
<dbReference type="Gene3D" id="2.40.37.10">
    <property type="entry name" value="Lyase, Ornithine Decarboxylase, Chain A, domain 1"/>
    <property type="match status" value="1"/>
</dbReference>
<proteinExistence type="predicted"/>
<organism evidence="4">
    <name type="scientific">marine sediment metagenome</name>
    <dbReference type="NCBI Taxonomy" id="412755"/>
    <lineage>
        <taxon>unclassified sequences</taxon>
        <taxon>metagenomes</taxon>
        <taxon>ecological metagenomes</taxon>
    </lineage>
</organism>
<dbReference type="EMBL" id="BARV01038157">
    <property type="protein sequence ID" value="GAI57567.1"/>
    <property type="molecule type" value="Genomic_DNA"/>
</dbReference>
<evidence type="ECO:0000259" key="3">
    <source>
        <dbReference type="Pfam" id="PF02784"/>
    </source>
</evidence>
<comment type="caution">
    <text evidence="4">The sequence shown here is derived from an EMBL/GenBank/DDBJ whole genome shotgun (WGS) entry which is preliminary data.</text>
</comment>
<dbReference type="PANTHER" id="PTHR43727">
    <property type="entry name" value="DIAMINOPIMELATE DECARBOXYLASE"/>
    <property type="match status" value="1"/>
</dbReference>